<dbReference type="Ensembl" id="ENSOMET00000032824.1">
    <property type="protein sequence ID" value="ENSOMEP00000012711.1"/>
    <property type="gene ID" value="ENSOMEG00000014128.1"/>
</dbReference>
<feature type="region of interest" description="Disordered" evidence="6">
    <location>
        <begin position="300"/>
        <end position="484"/>
    </location>
</feature>
<keyword evidence="9" id="KW-1185">Reference proteome</keyword>
<evidence type="ECO:0000256" key="5">
    <source>
        <dbReference type="ARBA" id="ARBA00023319"/>
    </source>
</evidence>
<keyword evidence="5" id="KW-0393">Immunoglobulin domain</keyword>
<organism evidence="8 9">
    <name type="scientific">Oryzias melastigma</name>
    <name type="common">Marine medaka</name>
    <dbReference type="NCBI Taxonomy" id="30732"/>
    <lineage>
        <taxon>Eukaryota</taxon>
        <taxon>Metazoa</taxon>
        <taxon>Chordata</taxon>
        <taxon>Craniata</taxon>
        <taxon>Vertebrata</taxon>
        <taxon>Euteleostomi</taxon>
        <taxon>Actinopterygii</taxon>
        <taxon>Neopterygii</taxon>
        <taxon>Teleostei</taxon>
        <taxon>Neoteleostei</taxon>
        <taxon>Acanthomorphata</taxon>
        <taxon>Ovalentaria</taxon>
        <taxon>Atherinomorphae</taxon>
        <taxon>Beloniformes</taxon>
        <taxon>Adrianichthyidae</taxon>
        <taxon>Oryziinae</taxon>
        <taxon>Oryzias</taxon>
    </lineage>
</organism>
<feature type="compositionally biased region" description="Basic residues" evidence="6">
    <location>
        <begin position="423"/>
        <end position="434"/>
    </location>
</feature>
<feature type="region of interest" description="Disordered" evidence="6">
    <location>
        <begin position="229"/>
        <end position="249"/>
    </location>
</feature>
<dbReference type="PANTHER" id="PTHR47633">
    <property type="entry name" value="IMMUNOGLOBULIN"/>
    <property type="match status" value="1"/>
</dbReference>
<dbReference type="STRING" id="30732.ENSOMEP00000012711"/>
<feature type="region of interest" description="Disordered" evidence="6">
    <location>
        <begin position="566"/>
        <end position="596"/>
    </location>
</feature>
<keyword evidence="4" id="KW-0067">ATP-binding</keyword>
<reference evidence="8" key="1">
    <citation type="submission" date="2025-08" db="UniProtKB">
        <authorList>
            <consortium name="Ensembl"/>
        </authorList>
    </citation>
    <scope>IDENTIFICATION</scope>
</reference>
<dbReference type="SMART" id="SM00409">
    <property type="entry name" value="IG"/>
    <property type="match status" value="2"/>
</dbReference>
<feature type="compositionally biased region" description="Acidic residues" evidence="6">
    <location>
        <begin position="400"/>
        <end position="409"/>
    </location>
</feature>
<dbReference type="FunFam" id="2.60.40.10:FF:000080">
    <property type="entry name" value="Myosin light chain kinase, smooth muscle"/>
    <property type="match status" value="1"/>
</dbReference>
<keyword evidence="2" id="KW-0677">Repeat</keyword>
<evidence type="ECO:0000256" key="3">
    <source>
        <dbReference type="ARBA" id="ARBA00022741"/>
    </source>
</evidence>
<evidence type="ECO:0000313" key="9">
    <source>
        <dbReference type="Proteomes" id="UP000261560"/>
    </source>
</evidence>
<dbReference type="InterPro" id="IPR036179">
    <property type="entry name" value="Ig-like_dom_sf"/>
</dbReference>
<dbReference type="GO" id="GO:0005524">
    <property type="term" value="F:ATP binding"/>
    <property type="evidence" value="ECO:0007669"/>
    <property type="project" value="UniProtKB-KW"/>
</dbReference>
<feature type="compositionally biased region" description="Pro residues" evidence="6">
    <location>
        <begin position="357"/>
        <end position="366"/>
    </location>
</feature>
<dbReference type="Pfam" id="PF07679">
    <property type="entry name" value="I-set"/>
    <property type="match status" value="2"/>
</dbReference>
<dbReference type="AlphaFoldDB" id="A0A3B3C438"/>
<evidence type="ECO:0000313" key="8">
    <source>
        <dbReference type="Ensembl" id="ENSOMEP00000012711.1"/>
    </source>
</evidence>
<feature type="region of interest" description="Disordered" evidence="6">
    <location>
        <begin position="138"/>
        <end position="193"/>
    </location>
</feature>
<feature type="domain" description="Ig-like" evidence="7">
    <location>
        <begin position="604"/>
        <end position="707"/>
    </location>
</feature>
<feature type="domain" description="Ig-like" evidence="7">
    <location>
        <begin position="475"/>
        <end position="563"/>
    </location>
</feature>
<evidence type="ECO:0000259" key="7">
    <source>
        <dbReference type="PROSITE" id="PS50835"/>
    </source>
</evidence>
<dbReference type="Gene3D" id="2.60.40.10">
    <property type="entry name" value="Immunoglobulins"/>
    <property type="match status" value="2"/>
</dbReference>
<keyword evidence="3" id="KW-0547">Nucleotide-binding</keyword>
<evidence type="ECO:0000256" key="4">
    <source>
        <dbReference type="ARBA" id="ARBA00022840"/>
    </source>
</evidence>
<dbReference type="SMART" id="SM00408">
    <property type="entry name" value="IGc2"/>
    <property type="match status" value="2"/>
</dbReference>
<dbReference type="PROSITE" id="PS50835">
    <property type="entry name" value="IG_LIKE"/>
    <property type="match status" value="2"/>
</dbReference>
<dbReference type="InterPro" id="IPR013098">
    <property type="entry name" value="Ig_I-set"/>
</dbReference>
<dbReference type="InterPro" id="IPR003599">
    <property type="entry name" value="Ig_sub"/>
</dbReference>
<dbReference type="PaxDb" id="30732-ENSOMEP00000012711"/>
<feature type="compositionally biased region" description="Basic and acidic residues" evidence="6">
    <location>
        <begin position="229"/>
        <end position="245"/>
    </location>
</feature>
<feature type="region of interest" description="Disordered" evidence="6">
    <location>
        <begin position="715"/>
        <end position="735"/>
    </location>
</feature>
<dbReference type="Proteomes" id="UP000261560">
    <property type="component" value="Unplaced"/>
</dbReference>
<proteinExistence type="inferred from homology"/>
<evidence type="ECO:0000256" key="6">
    <source>
        <dbReference type="SAM" id="MobiDB-lite"/>
    </source>
</evidence>
<comment type="similarity">
    <text evidence="1">Belongs to the protein kinase superfamily. CAMK Ser/Thr protein kinase family.</text>
</comment>
<feature type="compositionally biased region" description="Polar residues" evidence="6">
    <location>
        <begin position="165"/>
        <end position="174"/>
    </location>
</feature>
<protein>
    <recommendedName>
        <fullName evidence="7">Ig-like domain-containing protein</fullName>
    </recommendedName>
</protein>
<evidence type="ECO:0000256" key="1">
    <source>
        <dbReference type="ARBA" id="ARBA00006692"/>
    </source>
</evidence>
<feature type="compositionally biased region" description="Acidic residues" evidence="6">
    <location>
        <begin position="574"/>
        <end position="590"/>
    </location>
</feature>
<dbReference type="PANTHER" id="PTHR47633:SF16">
    <property type="entry name" value="CAVP-TARGET PROTEIN-LIKE"/>
    <property type="match status" value="1"/>
</dbReference>
<feature type="compositionally biased region" description="Polar residues" evidence="6">
    <location>
        <begin position="138"/>
        <end position="156"/>
    </location>
</feature>
<evidence type="ECO:0000256" key="2">
    <source>
        <dbReference type="ARBA" id="ARBA00022737"/>
    </source>
</evidence>
<reference evidence="8" key="2">
    <citation type="submission" date="2025-09" db="UniProtKB">
        <authorList>
            <consortium name="Ensembl"/>
        </authorList>
    </citation>
    <scope>IDENTIFICATION</scope>
</reference>
<feature type="compositionally biased region" description="Polar residues" evidence="6">
    <location>
        <begin position="447"/>
        <end position="463"/>
    </location>
</feature>
<dbReference type="InterPro" id="IPR013783">
    <property type="entry name" value="Ig-like_fold"/>
</dbReference>
<dbReference type="InterPro" id="IPR003598">
    <property type="entry name" value="Ig_sub2"/>
</dbReference>
<dbReference type="GO" id="GO:0004672">
    <property type="term" value="F:protein kinase activity"/>
    <property type="evidence" value="ECO:0007669"/>
    <property type="project" value="TreeGrafter"/>
</dbReference>
<feature type="region of interest" description="Disordered" evidence="6">
    <location>
        <begin position="50"/>
        <end position="77"/>
    </location>
</feature>
<dbReference type="FunFam" id="2.60.40.10:FF:000145">
    <property type="entry name" value="Myosin light chain kinase, smooth muscle"/>
    <property type="match status" value="1"/>
</dbReference>
<accession>A0A3B3C438</accession>
<dbReference type="InterPro" id="IPR007110">
    <property type="entry name" value="Ig-like_dom"/>
</dbReference>
<dbReference type="OMA" id="TPTWPWP"/>
<name>A0A3B3C438_ORYME</name>
<sequence>NNAFSSCVSLQRTGNSTRTFGRFTHDALDRRATLPSAYNPVVERELRTLSSRPPGLHMDPTNPARQAPGGGPAEGAPPVRHLGVEPLIRASHANLARAVQGSEESVSVGSDYYGSMFSLYRGRTFSILQYLFPSNPSLSRTPSSDQAWGLSHQVSIPSKHPPLSSDKNGANSHKNTPDKPKSSGPPASTGIAVTPKLARAGSKIFDKVRAFEERRMSADLPKGSACFDLDDRGKKTGGAGKEEGRSVQGAAQKRAAFQQRASSLEDKTSYSQRSYPDYANIPTAYYRLSLTTFLAFGHSERSTDKVTALPPTKESSPRGLTTESKSDNAAAKQSLHRANAPTDRRASPVSAKEPGSQFPPKPPRLTPLPTRSASPILKKRKTEEGRVSPYRKVGLPVILVDDEPMETDEPGGCSKEANGAKRKEGRTRKSKKGRSNQPEEGQPRFGSYTQSASSFPEGSSDDSYLSADEEPEEAPTFEKPLEDATATRGSVAILTCIITGSPTPTVAWKKNNVEIRTDAFHVVKAEGDRHSLVIKEMSLHNAGSYCVTAVNSAGRASCSATLNVQSGETNPVQSDEEYLSPQEEVMETEDSSPLGKSVNWKERPSFGIKFFSKCFWYFHNQVAPCDQGVTEGEDVVMTAKFRGQPKPMVNWLKDNVMVKTAGRFVVRETNNSTSELRINSAQKPDGGLYVCKIINEYGTKQAECRLEVKGESYKEPLNQGSQTQISRGPLEVKSR</sequence>
<dbReference type="SUPFAM" id="SSF48726">
    <property type="entry name" value="Immunoglobulin"/>
    <property type="match status" value="2"/>
</dbReference>
<dbReference type="GeneTree" id="ENSGT00940000163418"/>